<dbReference type="EMBL" id="PYVU01000071">
    <property type="protein sequence ID" value="PTB96019.1"/>
    <property type="molecule type" value="Genomic_DNA"/>
</dbReference>
<evidence type="ECO:0000313" key="3">
    <source>
        <dbReference type="Proteomes" id="UP000240608"/>
    </source>
</evidence>
<evidence type="ECO:0000256" key="1">
    <source>
        <dbReference type="SAM" id="Phobius"/>
    </source>
</evidence>
<comment type="caution">
    <text evidence="2">The sequence shown here is derived from an EMBL/GenBank/DDBJ whole genome shotgun (WGS) entry which is preliminary data.</text>
</comment>
<reference evidence="2 3" key="1">
    <citation type="submission" date="2018-03" db="EMBL/GenBank/DDBJ databases">
        <title>Cross-interface Injection: A General Nanoliter Liquid Handling Method Applied to Single Cells Genome Amplification Automated Nanoliter Liquid Handling Applied to Single Cell Multiple Displacement Amplification.</title>
        <authorList>
            <person name="Yun J."/>
            <person name="Xu P."/>
            <person name="Xu J."/>
            <person name="Dai X."/>
            <person name="Wang Y."/>
            <person name="Zheng X."/>
            <person name="Cao C."/>
            <person name="Yi Q."/>
            <person name="Zhu Y."/>
            <person name="Wang L."/>
            <person name="Dong Z."/>
            <person name="Huang Y."/>
            <person name="Huang L."/>
            <person name="Du W."/>
        </authorList>
    </citation>
    <scope>NUCLEOTIDE SEQUENCE [LARGE SCALE GENOMIC DNA]</scope>
    <source>
        <strain evidence="2 3">Z-D1-2</strain>
    </source>
</reference>
<dbReference type="AlphaFoldDB" id="A0A2T4DQC4"/>
<sequence length="375" mass="44717">MRNKSTIILGGSAIIFLGFAILIMCFPHWFTECSLWPLEISDKTGQMGDTIGGIMGPFVGLLAAALTFLAFMVQFQANEKITQQFKHERFENKFYEMLRIHVDNVNSIDIAQKHNGRKAFVRMFEELRFIYSELLEIDKIKEKVDAIKDEGKCRDEKLIKIAYHHMFFGVDYESKACNNPMGCEYKSISKILSKRLRCYQKKYLRFGRNKLSLKYIYFNRGRHVKTFEPDFYPFDGHVSKLAHLYRHLYHMIKFVARAEMLDWQQKYDYLKMLRGQLSNHEQAIMFFNIIWIDDEDAHNWWIDKKGKSEQSYLLDFAILKNLPFNLTNQLGPDPLLYFTEKMKKHKRWKGKKLKDSDLEDKKLEDKLKWLFEWNN</sequence>
<proteinExistence type="predicted"/>
<keyword evidence="1" id="KW-1133">Transmembrane helix</keyword>
<name>A0A2T4DQC4_9BACT</name>
<dbReference type="Pfam" id="PF16872">
    <property type="entry name" value="putAbiC"/>
    <property type="match status" value="1"/>
</dbReference>
<accession>A0A2T4DQC4</accession>
<dbReference type="Proteomes" id="UP000240608">
    <property type="component" value="Unassembled WGS sequence"/>
</dbReference>
<protein>
    <recommendedName>
        <fullName evidence="4">Phage abortive infection protein</fullName>
    </recommendedName>
</protein>
<keyword evidence="1" id="KW-0472">Membrane</keyword>
<dbReference type="InterPro" id="IPR031709">
    <property type="entry name" value="PutAbiC"/>
</dbReference>
<evidence type="ECO:0008006" key="4">
    <source>
        <dbReference type="Google" id="ProtNLM"/>
    </source>
</evidence>
<feature type="transmembrane region" description="Helical" evidence="1">
    <location>
        <begin position="7"/>
        <end position="30"/>
    </location>
</feature>
<feature type="transmembrane region" description="Helical" evidence="1">
    <location>
        <begin position="50"/>
        <end position="73"/>
    </location>
</feature>
<organism evidence="2 3">
    <name type="scientific">Marivirga lumbricoides</name>
    <dbReference type="NCBI Taxonomy" id="1046115"/>
    <lineage>
        <taxon>Bacteria</taxon>
        <taxon>Pseudomonadati</taxon>
        <taxon>Bacteroidota</taxon>
        <taxon>Cytophagia</taxon>
        <taxon>Cytophagales</taxon>
        <taxon>Marivirgaceae</taxon>
        <taxon>Marivirga</taxon>
    </lineage>
</organism>
<evidence type="ECO:0000313" key="2">
    <source>
        <dbReference type="EMBL" id="PTB96019.1"/>
    </source>
</evidence>
<keyword evidence="1" id="KW-0812">Transmembrane</keyword>
<gene>
    <name evidence="2" type="ORF">C9994_09195</name>
</gene>